<feature type="non-terminal residue" evidence="1">
    <location>
        <position position="1"/>
    </location>
</feature>
<dbReference type="Proteomes" id="UP001610657">
    <property type="component" value="Unassembled WGS sequence"/>
</dbReference>
<sequence length="36" mass="3978">FLFAGGPYELTRVVMYATCLRGRTLNCAPGELSLTR</sequence>
<proteinExistence type="predicted"/>
<accession>A0ABW7NWJ6</accession>
<organism evidence="1 2">
    <name type="scientific">Pseudomonas syringae pv. tagetis</name>
    <dbReference type="NCBI Taxonomy" id="129140"/>
    <lineage>
        <taxon>Bacteria</taxon>
        <taxon>Pseudomonadati</taxon>
        <taxon>Pseudomonadota</taxon>
        <taxon>Gammaproteobacteria</taxon>
        <taxon>Pseudomonadales</taxon>
        <taxon>Pseudomonadaceae</taxon>
        <taxon>Pseudomonas</taxon>
    </lineage>
</organism>
<evidence type="ECO:0000313" key="2">
    <source>
        <dbReference type="Proteomes" id="UP001610657"/>
    </source>
</evidence>
<keyword evidence="2" id="KW-1185">Reference proteome</keyword>
<protein>
    <submittedName>
        <fullName evidence="1">ABC transporter permease</fullName>
    </submittedName>
</protein>
<gene>
    <name evidence="1" type="ORF">RA271_29705</name>
</gene>
<comment type="caution">
    <text evidence="1">The sequence shown here is derived from an EMBL/GenBank/DDBJ whole genome shotgun (WGS) entry which is preliminary data.</text>
</comment>
<evidence type="ECO:0000313" key="1">
    <source>
        <dbReference type="EMBL" id="MFH7519278.1"/>
    </source>
</evidence>
<dbReference type="EMBL" id="JAVCQK010000635">
    <property type="protein sequence ID" value="MFH7519278.1"/>
    <property type="molecule type" value="Genomic_DNA"/>
</dbReference>
<name>A0ABW7NWJ6_9PSED</name>
<reference evidence="1 2" key="1">
    <citation type="submission" date="2023-08" db="EMBL/GenBank/DDBJ databases">
        <title>Genomic and mutational analysis of Pseudomonas syringae pv. tagetis EB037 pathogenicity on sunflower.</title>
        <authorList>
            <person name="Maul J.E."/>
        </authorList>
    </citation>
    <scope>NUCLEOTIDE SEQUENCE [LARGE SCALE GENOMIC DNA]</scope>
    <source>
        <strain evidence="1 2">EB037_T1</strain>
    </source>
</reference>